<sequence length="130" mass="14741">MMRSTMRLCCPILLAILTLSGCWLNSVEDQARKLGQRKFTPAAWGSASQVERAEMTASFLDQYDTKNFTRKDIEALLGTQTGYYDYDSNIVYVVGPDTVKNMYGKGYLLIFEANKNNGKIDKVFFDPEVQ</sequence>
<reference evidence="2 3" key="1">
    <citation type="submission" date="2019-08" db="EMBL/GenBank/DDBJ databases">
        <title>Massilia golmudensis sp. nov., isolated from sand in the Qinghai-Tibetan Plateau.</title>
        <authorList>
            <person name="Zhang B."/>
        </authorList>
    </citation>
    <scope>NUCLEOTIDE SEQUENCE [LARGE SCALE GENOMIC DNA]</scope>
    <source>
        <strain evidence="2 3">GEM5</strain>
    </source>
</reference>
<feature type="chain" id="PRO_5022920425" description="DUF3887 domain-containing protein" evidence="1">
    <location>
        <begin position="26"/>
        <end position="130"/>
    </location>
</feature>
<gene>
    <name evidence="2" type="ORF">FVD38_14835</name>
</gene>
<dbReference type="RefSeq" id="WP_147935520.1">
    <property type="nucleotide sequence ID" value="NZ_VPFD01000015.1"/>
</dbReference>
<dbReference type="Proteomes" id="UP000321413">
    <property type="component" value="Unassembled WGS sequence"/>
</dbReference>
<name>A0A5C7G0V1_9BURK</name>
<accession>A0A5C7G0V1</accession>
<evidence type="ECO:0000256" key="1">
    <source>
        <dbReference type="SAM" id="SignalP"/>
    </source>
</evidence>
<dbReference type="PROSITE" id="PS51257">
    <property type="entry name" value="PROKAR_LIPOPROTEIN"/>
    <property type="match status" value="1"/>
</dbReference>
<protein>
    <recommendedName>
        <fullName evidence="4">DUF3887 domain-containing protein</fullName>
    </recommendedName>
</protein>
<feature type="signal peptide" evidence="1">
    <location>
        <begin position="1"/>
        <end position="25"/>
    </location>
</feature>
<evidence type="ECO:0008006" key="4">
    <source>
        <dbReference type="Google" id="ProtNLM"/>
    </source>
</evidence>
<keyword evidence="3" id="KW-1185">Reference proteome</keyword>
<organism evidence="2 3">
    <name type="scientific">Massilia arenae</name>
    <dbReference type="NCBI Taxonomy" id="2603288"/>
    <lineage>
        <taxon>Bacteria</taxon>
        <taxon>Pseudomonadati</taxon>
        <taxon>Pseudomonadota</taxon>
        <taxon>Betaproteobacteria</taxon>
        <taxon>Burkholderiales</taxon>
        <taxon>Oxalobacteraceae</taxon>
        <taxon>Telluria group</taxon>
        <taxon>Massilia</taxon>
    </lineage>
</organism>
<dbReference type="EMBL" id="VPFD01000015">
    <property type="protein sequence ID" value="TXF99068.1"/>
    <property type="molecule type" value="Genomic_DNA"/>
</dbReference>
<dbReference type="AlphaFoldDB" id="A0A5C7G0V1"/>
<comment type="caution">
    <text evidence="2">The sequence shown here is derived from an EMBL/GenBank/DDBJ whole genome shotgun (WGS) entry which is preliminary data.</text>
</comment>
<evidence type="ECO:0000313" key="3">
    <source>
        <dbReference type="Proteomes" id="UP000321413"/>
    </source>
</evidence>
<keyword evidence="1" id="KW-0732">Signal</keyword>
<proteinExistence type="predicted"/>
<evidence type="ECO:0000313" key="2">
    <source>
        <dbReference type="EMBL" id="TXF99068.1"/>
    </source>
</evidence>